<dbReference type="eggNOG" id="COG1802">
    <property type="taxonomic scope" value="Bacteria"/>
</dbReference>
<dbReference type="PANTHER" id="PTHR43537">
    <property type="entry name" value="TRANSCRIPTIONAL REGULATOR, GNTR FAMILY"/>
    <property type="match status" value="1"/>
</dbReference>
<dbReference type="RefSeq" id="WP_005857214.1">
    <property type="nucleotide sequence ID" value="NZ_AAYA01000003.1"/>
</dbReference>
<evidence type="ECO:0000256" key="1">
    <source>
        <dbReference type="ARBA" id="ARBA00023015"/>
    </source>
</evidence>
<keyword evidence="3" id="KW-0804">Transcription</keyword>
<sequence length="232" mass="26072">MSEITITPLAPLTQKSATDMVFDTLYEAVVSLQLPPGTRVSEAEIAQQLDVSRQPVRDAFFRLSKLGFLLIRPQRATLISKISPKAVLNAAFIRTAIECECLREAARHMTPEGETRLRASLDRQEAALEQSDRAVFHALDDAFHLLISEIAGHPHAWELIQEQKAHMDRVRFLTLSGKRQRQVQAEHQGIVDALTRGDTASAETQLRNHLADIRHVLGRVRAEHGDYFEPVD</sequence>
<dbReference type="Pfam" id="PF00392">
    <property type="entry name" value="GntR"/>
    <property type="match status" value="1"/>
</dbReference>
<dbReference type="InterPro" id="IPR008920">
    <property type="entry name" value="TF_FadR/GntR_C"/>
</dbReference>
<dbReference type="InterPro" id="IPR036388">
    <property type="entry name" value="WH-like_DNA-bd_sf"/>
</dbReference>
<keyword evidence="2" id="KW-0238">DNA-binding</keyword>
<proteinExistence type="predicted"/>
<evidence type="ECO:0000256" key="3">
    <source>
        <dbReference type="ARBA" id="ARBA00023163"/>
    </source>
</evidence>
<dbReference type="SUPFAM" id="SSF48008">
    <property type="entry name" value="GntR ligand-binding domain-like"/>
    <property type="match status" value="1"/>
</dbReference>
<dbReference type="PROSITE" id="PS50949">
    <property type="entry name" value="HTH_GNTR"/>
    <property type="match status" value="1"/>
</dbReference>
<dbReference type="SMART" id="SM00895">
    <property type="entry name" value="FCD"/>
    <property type="match status" value="1"/>
</dbReference>
<dbReference type="OrthoDB" id="9788098at2"/>
<protein>
    <submittedName>
        <fullName evidence="5">GntR family transcriptional regulator</fullName>
    </submittedName>
</protein>
<evidence type="ECO:0000313" key="6">
    <source>
        <dbReference type="Proteomes" id="UP000005713"/>
    </source>
</evidence>
<reference evidence="5 6" key="1">
    <citation type="submission" date="2006-06" db="EMBL/GenBank/DDBJ databases">
        <authorList>
            <person name="Moran M.A."/>
            <person name="Ferriera S."/>
            <person name="Johnson J."/>
            <person name="Kravitz S."/>
            <person name="Beeson K."/>
            <person name="Sutton G."/>
            <person name="Rogers Y.-H."/>
            <person name="Friedman R."/>
            <person name="Frazier M."/>
            <person name="Venter J.C."/>
        </authorList>
    </citation>
    <scope>NUCLEOTIDE SEQUENCE [LARGE SCALE GENOMIC DNA]</scope>
    <source>
        <strain evidence="5 6">E-37</strain>
    </source>
</reference>
<evidence type="ECO:0000313" key="5">
    <source>
        <dbReference type="EMBL" id="EBA09479.1"/>
    </source>
</evidence>
<dbReference type="Gene3D" id="1.20.120.530">
    <property type="entry name" value="GntR ligand-binding domain-like"/>
    <property type="match status" value="1"/>
</dbReference>
<dbReference type="AlphaFoldDB" id="A3K114"/>
<dbReference type="Pfam" id="PF07729">
    <property type="entry name" value="FCD"/>
    <property type="match status" value="1"/>
</dbReference>
<dbReference type="SUPFAM" id="SSF46785">
    <property type="entry name" value="Winged helix' DNA-binding domain"/>
    <property type="match status" value="1"/>
</dbReference>
<dbReference type="InterPro" id="IPR000524">
    <property type="entry name" value="Tscrpt_reg_HTH_GntR"/>
</dbReference>
<dbReference type="PANTHER" id="PTHR43537:SF6">
    <property type="entry name" value="HTH-TYPE TRANSCRIPTIONAL REPRESSOR RSPR"/>
    <property type="match status" value="1"/>
</dbReference>
<dbReference type="Proteomes" id="UP000005713">
    <property type="component" value="Unassembled WGS sequence"/>
</dbReference>
<name>A3K114_SAGS3</name>
<dbReference type="GO" id="GO:0003700">
    <property type="term" value="F:DNA-binding transcription factor activity"/>
    <property type="evidence" value="ECO:0007669"/>
    <property type="project" value="InterPro"/>
</dbReference>
<dbReference type="EMBL" id="AAYA01000003">
    <property type="protein sequence ID" value="EBA09479.1"/>
    <property type="molecule type" value="Genomic_DNA"/>
</dbReference>
<gene>
    <name evidence="5" type="ORF">SSE37_24594</name>
</gene>
<evidence type="ECO:0000256" key="2">
    <source>
        <dbReference type="ARBA" id="ARBA00023125"/>
    </source>
</evidence>
<feature type="domain" description="HTH gntR-type" evidence="4">
    <location>
        <begin position="15"/>
        <end position="82"/>
    </location>
</feature>
<accession>A3K114</accession>
<evidence type="ECO:0000259" key="4">
    <source>
        <dbReference type="PROSITE" id="PS50949"/>
    </source>
</evidence>
<dbReference type="Gene3D" id="1.10.10.10">
    <property type="entry name" value="Winged helix-like DNA-binding domain superfamily/Winged helix DNA-binding domain"/>
    <property type="match status" value="1"/>
</dbReference>
<dbReference type="GO" id="GO:0003677">
    <property type="term" value="F:DNA binding"/>
    <property type="evidence" value="ECO:0007669"/>
    <property type="project" value="UniProtKB-KW"/>
</dbReference>
<keyword evidence="6" id="KW-1185">Reference proteome</keyword>
<dbReference type="SMART" id="SM00345">
    <property type="entry name" value="HTH_GNTR"/>
    <property type="match status" value="1"/>
</dbReference>
<keyword evidence="1" id="KW-0805">Transcription regulation</keyword>
<dbReference type="InterPro" id="IPR011711">
    <property type="entry name" value="GntR_C"/>
</dbReference>
<comment type="caution">
    <text evidence="5">The sequence shown here is derived from an EMBL/GenBank/DDBJ whole genome shotgun (WGS) entry which is preliminary data.</text>
</comment>
<dbReference type="InterPro" id="IPR036390">
    <property type="entry name" value="WH_DNA-bd_sf"/>
</dbReference>
<organism evidence="5 6">
    <name type="scientific">Sagittula stellata (strain ATCC 700073 / DSM 11524 / E-37)</name>
    <dbReference type="NCBI Taxonomy" id="388399"/>
    <lineage>
        <taxon>Bacteria</taxon>
        <taxon>Pseudomonadati</taxon>
        <taxon>Pseudomonadota</taxon>
        <taxon>Alphaproteobacteria</taxon>
        <taxon>Rhodobacterales</taxon>
        <taxon>Roseobacteraceae</taxon>
        <taxon>Sagittula</taxon>
    </lineage>
</organism>